<feature type="chain" id="PRO_5001504737" evidence="1">
    <location>
        <begin position="17"/>
        <end position="143"/>
    </location>
</feature>
<evidence type="ECO:0000313" key="3">
    <source>
        <dbReference type="Proteomes" id="UP000030748"/>
    </source>
</evidence>
<dbReference type="EMBL" id="KI630480">
    <property type="protein sequence ID" value="EYU38603.1"/>
    <property type="molecule type" value="Genomic_DNA"/>
</dbReference>
<feature type="signal peptide" evidence="1">
    <location>
        <begin position="1"/>
        <end position="16"/>
    </location>
</feature>
<sequence>MLIFLTVSLSGPLAWSSPSSSNKASKKSWVSFSFPDFFSSILSFTISEAISSNLFKYFSLFLRIFCGPLHEHSEHIKELARLPHLRFPPVGAVGSYGDGTLVVVQSGEGIWHFPVGKREVAFLEKLRRCFSRLHHNGVDGAEF</sequence>
<dbReference type="AlphaFoldDB" id="A0A022RFR1"/>
<accession>A0A022RFR1</accession>
<gene>
    <name evidence="2" type="ORF">MIMGU_mgv1a015845mg</name>
</gene>
<keyword evidence="1" id="KW-0732">Signal</keyword>
<organism evidence="2 3">
    <name type="scientific">Erythranthe guttata</name>
    <name type="common">Yellow monkey flower</name>
    <name type="synonym">Mimulus guttatus</name>
    <dbReference type="NCBI Taxonomy" id="4155"/>
    <lineage>
        <taxon>Eukaryota</taxon>
        <taxon>Viridiplantae</taxon>
        <taxon>Streptophyta</taxon>
        <taxon>Embryophyta</taxon>
        <taxon>Tracheophyta</taxon>
        <taxon>Spermatophyta</taxon>
        <taxon>Magnoliopsida</taxon>
        <taxon>eudicotyledons</taxon>
        <taxon>Gunneridae</taxon>
        <taxon>Pentapetalae</taxon>
        <taxon>asterids</taxon>
        <taxon>lamiids</taxon>
        <taxon>Lamiales</taxon>
        <taxon>Phrymaceae</taxon>
        <taxon>Erythranthe</taxon>
    </lineage>
</organism>
<proteinExistence type="predicted"/>
<dbReference type="Proteomes" id="UP000030748">
    <property type="component" value="Unassembled WGS sequence"/>
</dbReference>
<evidence type="ECO:0000313" key="2">
    <source>
        <dbReference type="EMBL" id="EYU38603.1"/>
    </source>
</evidence>
<evidence type="ECO:0000256" key="1">
    <source>
        <dbReference type="SAM" id="SignalP"/>
    </source>
</evidence>
<protein>
    <submittedName>
        <fullName evidence="2">Uncharacterized protein</fullName>
    </submittedName>
</protein>
<keyword evidence="3" id="KW-1185">Reference proteome</keyword>
<reference evidence="2 3" key="1">
    <citation type="journal article" date="2013" name="Proc. Natl. Acad. Sci. U.S.A.">
        <title>Fine-scale variation in meiotic recombination in Mimulus inferred from population shotgun sequencing.</title>
        <authorList>
            <person name="Hellsten U."/>
            <person name="Wright K.M."/>
            <person name="Jenkins J."/>
            <person name="Shu S."/>
            <person name="Yuan Y."/>
            <person name="Wessler S.R."/>
            <person name="Schmutz J."/>
            <person name="Willis J.H."/>
            <person name="Rokhsar D.S."/>
        </authorList>
    </citation>
    <scope>NUCLEOTIDE SEQUENCE [LARGE SCALE GENOMIC DNA]</scope>
    <source>
        <strain evidence="3">cv. DUN x IM62</strain>
    </source>
</reference>
<name>A0A022RFR1_ERYGU</name>